<protein>
    <recommendedName>
        <fullName evidence="4">Transmembrane protein</fullName>
    </recommendedName>
</protein>
<dbReference type="Proteomes" id="UP000190965">
    <property type="component" value="Unassembled WGS sequence"/>
</dbReference>
<reference evidence="2 3" key="1">
    <citation type="submission" date="2016-12" db="EMBL/GenBank/DDBJ databases">
        <title>Draft genome sequences of seven strains of Pseudomonas fluorescens that produce 4-formylaminooxyvinylglycine.</title>
        <authorList>
            <person name="Okrent R.A."/>
            <person name="Manning V.A."/>
            <person name="Trippe K.M."/>
        </authorList>
    </citation>
    <scope>NUCLEOTIDE SEQUENCE [LARGE SCALE GENOMIC DNA]</scope>
    <source>
        <strain evidence="2 3">P5A</strain>
    </source>
</reference>
<comment type="caution">
    <text evidence="2">The sequence shown here is derived from an EMBL/GenBank/DDBJ whole genome shotgun (WGS) entry which is preliminary data.</text>
</comment>
<keyword evidence="1" id="KW-0472">Membrane</keyword>
<organism evidence="2 3">
    <name type="scientific">Pseudomonas fluorescens</name>
    <dbReference type="NCBI Taxonomy" id="294"/>
    <lineage>
        <taxon>Bacteria</taxon>
        <taxon>Pseudomonadati</taxon>
        <taxon>Pseudomonadota</taxon>
        <taxon>Gammaproteobacteria</taxon>
        <taxon>Pseudomonadales</taxon>
        <taxon>Pseudomonadaceae</taxon>
        <taxon>Pseudomonas</taxon>
    </lineage>
</organism>
<evidence type="ECO:0008006" key="4">
    <source>
        <dbReference type="Google" id="ProtNLM"/>
    </source>
</evidence>
<sequence length="482" mass="52966">MAVAAIMVLTYLWIGIIPLHEGAGWDGNDYVAYVKLLAGGTPITDDPYRLVRMSGFLQLMPFAWRGEGKETLVFIQLLFNIGCMAIGTGCLFSCLRTLGVTPLKALLSISLFTFSWASLIIPVFYPLLSDNLAIPFCCIALWCWVNQKTIALHAICAWFVWLFPALFVVPLGLIAFPYGTANKATISFLHPKRLQKSLFAVFLVVGLLAYHHFMKDITPQKIATHIISGGQTALVGLIPFSILVQSLIIALLAWIAASVACSPHLYRGLQLKGLFLGFGTVAISFLIMRTVIDFSTGFQGPPLTDNLMMQSAGAPLKAWVSHFLYFGFCVLIVAMYCVRWSFNGDRKVPVGLLVIFLLFSPLLSFGSESRQWIGIFPVAIVMYALMEINQRQQVFLALVAVFSLFTAYGLRDASQAAVDHSLGLQSSEWQYYFGRQGPWMSVESYTSGVVALIAVLMTYLYLGVSGDRSASAVPVVSGVAPR</sequence>
<feature type="transmembrane region" description="Helical" evidence="1">
    <location>
        <begin position="445"/>
        <end position="462"/>
    </location>
</feature>
<accession>A0A1T2Z6M8</accession>
<keyword evidence="1" id="KW-0812">Transmembrane</keyword>
<evidence type="ECO:0000313" key="3">
    <source>
        <dbReference type="Proteomes" id="UP000190965"/>
    </source>
</evidence>
<name>A0A1T2Z6M8_PSEFL</name>
<dbReference type="EMBL" id="MSDF01000007">
    <property type="protein sequence ID" value="OPA99686.1"/>
    <property type="molecule type" value="Genomic_DNA"/>
</dbReference>
<feature type="transmembrane region" description="Helical" evidence="1">
    <location>
        <begin position="395"/>
        <end position="411"/>
    </location>
</feature>
<keyword evidence="1" id="KW-1133">Transmembrane helix</keyword>
<proteinExistence type="predicted"/>
<feature type="transmembrane region" description="Helical" evidence="1">
    <location>
        <begin position="197"/>
        <end position="213"/>
    </location>
</feature>
<dbReference type="RefSeq" id="WP_078738483.1">
    <property type="nucleotide sequence ID" value="NZ_MSDF01000007.1"/>
</dbReference>
<feature type="transmembrane region" description="Helical" evidence="1">
    <location>
        <begin position="273"/>
        <end position="292"/>
    </location>
</feature>
<dbReference type="AlphaFoldDB" id="A0A1T2Z6M8"/>
<gene>
    <name evidence="2" type="ORF">BFW87_02925</name>
</gene>
<dbReference type="OrthoDB" id="6854275at2"/>
<feature type="transmembrane region" description="Helical" evidence="1">
    <location>
        <begin position="233"/>
        <end position="261"/>
    </location>
</feature>
<feature type="transmembrane region" description="Helical" evidence="1">
    <location>
        <begin position="106"/>
        <end position="125"/>
    </location>
</feature>
<feature type="transmembrane region" description="Helical" evidence="1">
    <location>
        <begin position="372"/>
        <end position="388"/>
    </location>
</feature>
<evidence type="ECO:0000256" key="1">
    <source>
        <dbReference type="SAM" id="Phobius"/>
    </source>
</evidence>
<evidence type="ECO:0000313" key="2">
    <source>
        <dbReference type="EMBL" id="OPA99686.1"/>
    </source>
</evidence>
<feature type="transmembrane region" description="Helical" evidence="1">
    <location>
        <begin position="350"/>
        <end position="366"/>
    </location>
</feature>
<feature type="transmembrane region" description="Helical" evidence="1">
    <location>
        <begin position="73"/>
        <end position="94"/>
    </location>
</feature>
<feature type="transmembrane region" description="Helical" evidence="1">
    <location>
        <begin position="150"/>
        <end position="176"/>
    </location>
</feature>
<feature type="transmembrane region" description="Helical" evidence="1">
    <location>
        <begin position="318"/>
        <end position="338"/>
    </location>
</feature>